<sequence>MTLPRAETPLRRSAVGSHRESMLRDLTTQVNDDEAERREARRRTLLQNQARPRESMVLESIEENETIRDCLAIYNGNKLSRDNAWNLSLIDTLSSLLDRHHKTLSNFKMAGSSLEASSKVYGLRVDSIYLDAMRMAAGLSARTLTEQQLNAAADRDDSIAGNAEGGSADDIEPAQAAAPKPKKRTRKATVTKNKDTLNARLDTAPLQDPVFGKLNSTVGSINASNRLMHNVLPTLDSELRLRTNYVFWNSEELPTEVKDYISVDPEIKNLDTQSLVSAEWAIKLRRYDQQLMLRPLHSGYIITDAPNPTNANEQPTADQLPEDDDFGVDNADDFHDNPKELSMAFDINAECEPMPQLDEPESNILPVDYNEELEELTPEELLALNRCRALRNKPVVVEDLRPVDGRSKLEYSYRPMDKISQFWAGPSHWKFKRMRARSTIGQSNALDNNSAGGNSGATAAATRARRAALLAAKRRSKQLNFGVYTESLFQTLDANTKLRKANFQKRWDARKLMLPTKFDFEPNYFYKYDYAPSIKVSRRFGVQDDDDGEMYIDTNAAADDVADDVELFDNDHFDADTPQSPTHMNVSTMQGTSVGGDNGDTFLDTESAAAQGNATLRHCNDTVLEISTEFEGAPTQVTKVIVPFAKRAKVIDMKNLKRSCNSLIQKQLLNAVDDEKIPTHPKANQEHYAKGMATFKGVYNELPNLLTQKMAESLSPSVAFYAVLHLANDMKLRLLQQDDLENVIIRQVTE</sequence>
<dbReference type="HOGENOM" id="CLU_018746_0_0_1"/>
<accession>B4JQ86</accession>
<dbReference type="InParanoid" id="B4JQ86"/>
<protein>
    <recommendedName>
        <fullName evidence="4 11">Condensin complex subunit 2</fullName>
    </recommendedName>
</protein>
<dbReference type="GO" id="GO:0000796">
    <property type="term" value="C:condensin complex"/>
    <property type="evidence" value="ECO:0007669"/>
    <property type="project" value="EnsemblMetazoa"/>
</dbReference>
<keyword evidence="6" id="KW-0963">Cytoplasm</keyword>
<dbReference type="OrthoDB" id="362021at2759"/>
<dbReference type="AlphaFoldDB" id="B4JQ86"/>
<dbReference type="GO" id="GO:0044547">
    <property type="term" value="F:DNA topoisomerase binding"/>
    <property type="evidence" value="ECO:0007669"/>
    <property type="project" value="EnsemblMetazoa"/>
</dbReference>
<dbReference type="KEGG" id="dgr:6566472"/>
<comment type="subcellular location">
    <subcellularLocation>
        <location evidence="1">Chromosome</location>
    </subcellularLocation>
    <subcellularLocation>
        <location evidence="2">Cytoplasm</location>
    </subcellularLocation>
</comment>
<evidence type="ECO:0000256" key="3">
    <source>
        <dbReference type="ARBA" id="ARBA00009471"/>
    </source>
</evidence>
<reference evidence="13 14" key="1">
    <citation type="journal article" date="2007" name="Nature">
        <title>Evolution of genes and genomes on the Drosophila phylogeny.</title>
        <authorList>
            <consortium name="Drosophila 12 Genomes Consortium"/>
            <person name="Clark A.G."/>
            <person name="Eisen M.B."/>
            <person name="Smith D.R."/>
            <person name="Bergman C.M."/>
            <person name="Oliver B."/>
            <person name="Markow T.A."/>
            <person name="Kaufman T.C."/>
            <person name="Kellis M."/>
            <person name="Gelbart W."/>
            <person name="Iyer V.N."/>
            <person name="Pollard D.A."/>
            <person name="Sackton T.B."/>
            <person name="Larracuente A.M."/>
            <person name="Singh N.D."/>
            <person name="Abad J.P."/>
            <person name="Abt D.N."/>
            <person name="Adryan B."/>
            <person name="Aguade M."/>
            <person name="Akashi H."/>
            <person name="Anderson W.W."/>
            <person name="Aquadro C.F."/>
            <person name="Ardell D.H."/>
            <person name="Arguello R."/>
            <person name="Artieri C.G."/>
            <person name="Barbash D.A."/>
            <person name="Barker D."/>
            <person name="Barsanti P."/>
            <person name="Batterham P."/>
            <person name="Batzoglou S."/>
            <person name="Begun D."/>
            <person name="Bhutkar A."/>
            <person name="Blanco E."/>
            <person name="Bosak S.A."/>
            <person name="Bradley R.K."/>
            <person name="Brand A.D."/>
            <person name="Brent M.R."/>
            <person name="Brooks A.N."/>
            <person name="Brown R.H."/>
            <person name="Butlin R.K."/>
            <person name="Caggese C."/>
            <person name="Calvi B.R."/>
            <person name="Bernardo de Carvalho A."/>
            <person name="Caspi A."/>
            <person name="Castrezana S."/>
            <person name="Celniker S.E."/>
            <person name="Chang J.L."/>
            <person name="Chapple C."/>
            <person name="Chatterji S."/>
            <person name="Chinwalla A."/>
            <person name="Civetta A."/>
            <person name="Clifton S.W."/>
            <person name="Comeron J.M."/>
            <person name="Costello J.C."/>
            <person name="Coyne J.A."/>
            <person name="Daub J."/>
            <person name="David R.G."/>
            <person name="Delcher A.L."/>
            <person name="Delehaunty K."/>
            <person name="Do C.B."/>
            <person name="Ebling H."/>
            <person name="Edwards K."/>
            <person name="Eickbush T."/>
            <person name="Evans J.D."/>
            <person name="Filipski A."/>
            <person name="Findeiss S."/>
            <person name="Freyhult E."/>
            <person name="Fulton L."/>
            <person name="Fulton R."/>
            <person name="Garcia A.C."/>
            <person name="Gardiner A."/>
            <person name="Garfield D.A."/>
            <person name="Garvin B.E."/>
            <person name="Gibson G."/>
            <person name="Gilbert D."/>
            <person name="Gnerre S."/>
            <person name="Godfrey J."/>
            <person name="Good R."/>
            <person name="Gotea V."/>
            <person name="Gravely B."/>
            <person name="Greenberg A.J."/>
            <person name="Griffiths-Jones S."/>
            <person name="Gross S."/>
            <person name="Guigo R."/>
            <person name="Gustafson E.A."/>
            <person name="Haerty W."/>
            <person name="Hahn M.W."/>
            <person name="Halligan D.L."/>
            <person name="Halpern A.L."/>
            <person name="Halter G.M."/>
            <person name="Han M.V."/>
            <person name="Heger A."/>
            <person name="Hillier L."/>
            <person name="Hinrichs A.S."/>
            <person name="Holmes I."/>
            <person name="Hoskins R.A."/>
            <person name="Hubisz M.J."/>
            <person name="Hultmark D."/>
            <person name="Huntley M.A."/>
            <person name="Jaffe D.B."/>
            <person name="Jagadeeshan S."/>
            <person name="Jeck W.R."/>
            <person name="Johnson J."/>
            <person name="Jones C.D."/>
            <person name="Jordan W.C."/>
            <person name="Karpen G.H."/>
            <person name="Kataoka E."/>
            <person name="Keightley P.D."/>
            <person name="Kheradpour P."/>
            <person name="Kirkness E.F."/>
            <person name="Koerich L.B."/>
            <person name="Kristiansen K."/>
            <person name="Kudrna D."/>
            <person name="Kulathinal R.J."/>
            <person name="Kumar S."/>
            <person name="Kwok R."/>
            <person name="Lander E."/>
            <person name="Langley C.H."/>
            <person name="Lapoint R."/>
            <person name="Lazzaro B.P."/>
            <person name="Lee S.J."/>
            <person name="Levesque L."/>
            <person name="Li R."/>
            <person name="Lin C.F."/>
            <person name="Lin M.F."/>
            <person name="Lindblad-Toh K."/>
            <person name="Llopart A."/>
            <person name="Long M."/>
            <person name="Low L."/>
            <person name="Lozovsky E."/>
            <person name="Lu J."/>
            <person name="Luo M."/>
            <person name="Machado C.A."/>
            <person name="Makalowski W."/>
            <person name="Marzo M."/>
            <person name="Matsuda M."/>
            <person name="Matzkin L."/>
            <person name="McAllister B."/>
            <person name="McBride C.S."/>
            <person name="McKernan B."/>
            <person name="McKernan K."/>
            <person name="Mendez-Lago M."/>
            <person name="Minx P."/>
            <person name="Mollenhauer M.U."/>
            <person name="Montooth K."/>
            <person name="Mount S.M."/>
            <person name="Mu X."/>
            <person name="Myers E."/>
            <person name="Negre B."/>
            <person name="Newfeld S."/>
            <person name="Nielsen R."/>
            <person name="Noor M.A."/>
            <person name="O'Grady P."/>
            <person name="Pachter L."/>
            <person name="Papaceit M."/>
            <person name="Parisi M.J."/>
            <person name="Parisi M."/>
            <person name="Parts L."/>
            <person name="Pedersen J.S."/>
            <person name="Pesole G."/>
            <person name="Phillippy A.M."/>
            <person name="Ponting C.P."/>
            <person name="Pop M."/>
            <person name="Porcelli D."/>
            <person name="Powell J.R."/>
            <person name="Prohaska S."/>
            <person name="Pruitt K."/>
            <person name="Puig M."/>
            <person name="Quesneville H."/>
            <person name="Ram K.R."/>
            <person name="Rand D."/>
            <person name="Rasmussen M.D."/>
            <person name="Reed L.K."/>
            <person name="Reenan R."/>
            <person name="Reily A."/>
            <person name="Remington K.A."/>
            <person name="Rieger T.T."/>
            <person name="Ritchie M.G."/>
            <person name="Robin C."/>
            <person name="Rogers Y.H."/>
            <person name="Rohde C."/>
            <person name="Rozas J."/>
            <person name="Rubenfield M.J."/>
            <person name="Ruiz A."/>
            <person name="Russo S."/>
            <person name="Salzberg S.L."/>
            <person name="Sanchez-Gracia A."/>
            <person name="Saranga D.J."/>
            <person name="Sato H."/>
            <person name="Schaeffer S.W."/>
            <person name="Schatz M.C."/>
            <person name="Schlenke T."/>
            <person name="Schwartz R."/>
            <person name="Segarra C."/>
            <person name="Singh R.S."/>
            <person name="Sirot L."/>
            <person name="Sirota M."/>
            <person name="Sisneros N.B."/>
            <person name="Smith C.D."/>
            <person name="Smith T.F."/>
            <person name="Spieth J."/>
            <person name="Stage D.E."/>
            <person name="Stark A."/>
            <person name="Stephan W."/>
            <person name="Strausberg R.L."/>
            <person name="Strempel S."/>
            <person name="Sturgill D."/>
            <person name="Sutton G."/>
            <person name="Sutton G.G."/>
            <person name="Tao W."/>
            <person name="Teichmann S."/>
            <person name="Tobari Y.N."/>
            <person name="Tomimura Y."/>
            <person name="Tsolas J.M."/>
            <person name="Valente V.L."/>
            <person name="Venter E."/>
            <person name="Venter J.C."/>
            <person name="Vicario S."/>
            <person name="Vieira F.G."/>
            <person name="Vilella A.J."/>
            <person name="Villasante A."/>
            <person name="Walenz B."/>
            <person name="Wang J."/>
            <person name="Wasserman M."/>
            <person name="Watts T."/>
            <person name="Wilson D."/>
            <person name="Wilson R.K."/>
            <person name="Wing R.A."/>
            <person name="Wolfner M.F."/>
            <person name="Wong A."/>
            <person name="Wong G.K."/>
            <person name="Wu C.I."/>
            <person name="Wu G."/>
            <person name="Yamamoto D."/>
            <person name="Yang H.P."/>
            <person name="Yang S.P."/>
            <person name="Yorke J.A."/>
            <person name="Yoshida K."/>
            <person name="Zdobnov E."/>
            <person name="Zhang P."/>
            <person name="Zhang Y."/>
            <person name="Zimin A.V."/>
            <person name="Baldwin J."/>
            <person name="Abdouelleil A."/>
            <person name="Abdulkadir J."/>
            <person name="Abebe A."/>
            <person name="Abera B."/>
            <person name="Abreu J."/>
            <person name="Acer S.C."/>
            <person name="Aftuck L."/>
            <person name="Alexander A."/>
            <person name="An P."/>
            <person name="Anderson E."/>
            <person name="Anderson S."/>
            <person name="Arachi H."/>
            <person name="Azer M."/>
            <person name="Bachantsang P."/>
            <person name="Barry A."/>
            <person name="Bayul T."/>
            <person name="Berlin A."/>
            <person name="Bessette D."/>
            <person name="Bloom T."/>
            <person name="Blye J."/>
            <person name="Boguslavskiy L."/>
            <person name="Bonnet C."/>
            <person name="Boukhgalter B."/>
            <person name="Bourzgui I."/>
            <person name="Brown A."/>
            <person name="Cahill P."/>
            <person name="Channer S."/>
            <person name="Cheshatsang Y."/>
            <person name="Chuda L."/>
            <person name="Citroen M."/>
            <person name="Collymore A."/>
            <person name="Cooke P."/>
            <person name="Costello M."/>
            <person name="D'Aco K."/>
            <person name="Daza R."/>
            <person name="De Haan G."/>
            <person name="DeGray S."/>
            <person name="DeMaso C."/>
            <person name="Dhargay N."/>
            <person name="Dooley K."/>
            <person name="Dooley E."/>
            <person name="Doricent M."/>
            <person name="Dorje P."/>
            <person name="Dorjee K."/>
            <person name="Dupes A."/>
            <person name="Elong R."/>
            <person name="Falk J."/>
            <person name="Farina A."/>
            <person name="Faro S."/>
            <person name="Ferguson D."/>
            <person name="Fisher S."/>
            <person name="Foley C.D."/>
            <person name="Franke A."/>
            <person name="Friedrich D."/>
            <person name="Gadbois L."/>
            <person name="Gearin G."/>
            <person name="Gearin C.R."/>
            <person name="Giannoukos G."/>
            <person name="Goode T."/>
            <person name="Graham J."/>
            <person name="Grandbois E."/>
            <person name="Grewal S."/>
            <person name="Gyaltsen K."/>
            <person name="Hafez N."/>
            <person name="Hagos B."/>
            <person name="Hall J."/>
            <person name="Henson C."/>
            <person name="Hollinger A."/>
            <person name="Honan T."/>
            <person name="Huard M.D."/>
            <person name="Hughes L."/>
            <person name="Hurhula B."/>
            <person name="Husby M.E."/>
            <person name="Kamat A."/>
            <person name="Kanga B."/>
            <person name="Kashin S."/>
            <person name="Khazanovich D."/>
            <person name="Kisner P."/>
            <person name="Lance K."/>
            <person name="Lara M."/>
            <person name="Lee W."/>
            <person name="Lennon N."/>
            <person name="Letendre F."/>
            <person name="LeVine R."/>
            <person name="Lipovsky A."/>
            <person name="Liu X."/>
            <person name="Liu J."/>
            <person name="Liu S."/>
            <person name="Lokyitsang T."/>
            <person name="Lokyitsang Y."/>
            <person name="Lubonja R."/>
            <person name="Lui A."/>
            <person name="MacDonald P."/>
            <person name="Magnisalis V."/>
            <person name="Maru K."/>
            <person name="Matthews C."/>
            <person name="McCusker W."/>
            <person name="McDonough S."/>
            <person name="Mehta T."/>
            <person name="Meldrim J."/>
            <person name="Meneus L."/>
            <person name="Mihai O."/>
            <person name="Mihalev A."/>
            <person name="Mihova T."/>
            <person name="Mittelman R."/>
            <person name="Mlenga V."/>
            <person name="Montmayeur A."/>
            <person name="Mulrain L."/>
            <person name="Navidi A."/>
            <person name="Naylor J."/>
            <person name="Negash T."/>
            <person name="Nguyen T."/>
            <person name="Nguyen N."/>
            <person name="Nicol R."/>
            <person name="Norbu C."/>
            <person name="Norbu N."/>
            <person name="Novod N."/>
            <person name="O'Neill B."/>
            <person name="Osman S."/>
            <person name="Markiewicz E."/>
            <person name="Oyono O.L."/>
            <person name="Patti C."/>
            <person name="Phunkhang P."/>
            <person name="Pierre F."/>
            <person name="Priest M."/>
            <person name="Raghuraman S."/>
            <person name="Rege F."/>
            <person name="Reyes R."/>
            <person name="Rise C."/>
            <person name="Rogov P."/>
            <person name="Ross K."/>
            <person name="Ryan E."/>
            <person name="Settipalli S."/>
            <person name="Shea T."/>
            <person name="Sherpa N."/>
            <person name="Shi L."/>
            <person name="Shih D."/>
            <person name="Sparrow T."/>
            <person name="Spaulding J."/>
            <person name="Stalker J."/>
            <person name="Stange-Thomann N."/>
            <person name="Stavropoulos S."/>
            <person name="Stone C."/>
            <person name="Strader C."/>
            <person name="Tesfaye S."/>
            <person name="Thomson T."/>
            <person name="Thoulutsang Y."/>
            <person name="Thoulutsang D."/>
            <person name="Topham K."/>
            <person name="Topping I."/>
            <person name="Tsamla T."/>
            <person name="Vassiliev H."/>
            <person name="Vo A."/>
            <person name="Wangchuk T."/>
            <person name="Wangdi T."/>
            <person name="Weiand M."/>
            <person name="Wilkinson J."/>
            <person name="Wilson A."/>
            <person name="Yadav S."/>
            <person name="Young G."/>
            <person name="Yu Q."/>
            <person name="Zembek L."/>
            <person name="Zhong D."/>
            <person name="Zimmer A."/>
            <person name="Zwirko Z."/>
            <person name="Jaffe D.B."/>
            <person name="Alvarez P."/>
            <person name="Brockman W."/>
            <person name="Butler J."/>
            <person name="Chin C."/>
            <person name="Gnerre S."/>
            <person name="Grabherr M."/>
            <person name="Kleber M."/>
            <person name="Mauceli E."/>
            <person name="MacCallum I."/>
        </authorList>
    </citation>
    <scope>NUCLEOTIDE SEQUENCE [LARGE SCALE GENOMIC DNA]</scope>
    <source>
        <strain evidence="14">Tucson 15287-2541.00</strain>
    </source>
</reference>
<keyword evidence="9 11" id="KW-0226">DNA condensation</keyword>
<dbReference type="GO" id="GO:0006325">
    <property type="term" value="P:chromatin organization"/>
    <property type="evidence" value="ECO:0007669"/>
    <property type="project" value="EnsemblMetazoa"/>
</dbReference>
<comment type="similarity">
    <text evidence="3 11">Belongs to the CND2 (condensin subunit 2) family.</text>
</comment>
<dbReference type="FunCoup" id="B4JQ86">
    <property type="interactions" value="1043"/>
</dbReference>
<name>B4JQ86_DROGR</name>
<dbReference type="PANTHER" id="PTHR13108:SF9">
    <property type="entry name" value="CONDENSIN COMPLEX SUBUNIT 2"/>
    <property type="match status" value="1"/>
</dbReference>
<evidence type="ECO:0000256" key="5">
    <source>
        <dbReference type="ARBA" id="ARBA00022454"/>
    </source>
</evidence>
<dbReference type="OMA" id="FRKTCAD"/>
<dbReference type="InterPro" id="IPR022816">
    <property type="entry name" value="Condensin_barren_su2"/>
</dbReference>
<evidence type="ECO:0000256" key="8">
    <source>
        <dbReference type="ARBA" id="ARBA00022776"/>
    </source>
</evidence>
<evidence type="ECO:0000256" key="4">
    <source>
        <dbReference type="ARBA" id="ARBA00016065"/>
    </source>
</evidence>
<dbReference type="GO" id="GO:0007424">
    <property type="term" value="P:open tracheal system development"/>
    <property type="evidence" value="ECO:0007669"/>
    <property type="project" value="EnsemblMetazoa"/>
</dbReference>
<dbReference type="PANTHER" id="PTHR13108">
    <property type="entry name" value="CONDENSIN COMPLEX SUBUNIT 2"/>
    <property type="match status" value="1"/>
</dbReference>
<dbReference type="PIRSF" id="PIRSF017126">
    <property type="entry name" value="Condensin_H"/>
    <property type="match status" value="1"/>
</dbReference>
<dbReference type="GO" id="GO:0003682">
    <property type="term" value="F:chromatin binding"/>
    <property type="evidence" value="ECO:0007669"/>
    <property type="project" value="EnsemblMetazoa"/>
</dbReference>
<evidence type="ECO:0000256" key="1">
    <source>
        <dbReference type="ARBA" id="ARBA00004286"/>
    </source>
</evidence>
<dbReference type="GO" id="GO:0000785">
    <property type="term" value="C:chromatin"/>
    <property type="evidence" value="ECO:0007669"/>
    <property type="project" value="EnsemblMetazoa"/>
</dbReference>
<dbReference type="GO" id="GO:0007443">
    <property type="term" value="P:Malpighian tubule morphogenesis"/>
    <property type="evidence" value="ECO:0007669"/>
    <property type="project" value="EnsemblMetazoa"/>
</dbReference>
<keyword evidence="7 11" id="KW-0132">Cell division</keyword>
<evidence type="ECO:0000256" key="2">
    <source>
        <dbReference type="ARBA" id="ARBA00004496"/>
    </source>
</evidence>
<feature type="region of interest" description="Disordered" evidence="12">
    <location>
        <begin position="1"/>
        <end position="21"/>
    </location>
</feature>
<evidence type="ECO:0000256" key="7">
    <source>
        <dbReference type="ARBA" id="ARBA00022618"/>
    </source>
</evidence>
<dbReference type="GO" id="GO:0051301">
    <property type="term" value="P:cell division"/>
    <property type="evidence" value="ECO:0007669"/>
    <property type="project" value="UniProtKB-KW"/>
</dbReference>
<evidence type="ECO:0000256" key="12">
    <source>
        <dbReference type="SAM" id="MobiDB-lite"/>
    </source>
</evidence>
<keyword evidence="14" id="KW-1185">Reference proteome</keyword>
<dbReference type="PhylomeDB" id="B4JQ86"/>
<dbReference type="Proteomes" id="UP000001070">
    <property type="component" value="Unassembled WGS sequence"/>
</dbReference>
<dbReference type="GO" id="GO:0008258">
    <property type="term" value="P:head involution"/>
    <property type="evidence" value="ECO:0007669"/>
    <property type="project" value="EnsemblMetazoa"/>
</dbReference>
<dbReference type="GO" id="GO:0000793">
    <property type="term" value="C:condensed chromosome"/>
    <property type="evidence" value="ECO:0007669"/>
    <property type="project" value="EnsemblMetazoa"/>
</dbReference>
<evidence type="ECO:0000256" key="11">
    <source>
        <dbReference type="PIRNR" id="PIRNR017126"/>
    </source>
</evidence>
<feature type="compositionally biased region" description="Basic residues" evidence="12">
    <location>
        <begin position="180"/>
        <end position="189"/>
    </location>
</feature>
<keyword evidence="10 11" id="KW-0131">Cell cycle</keyword>
<dbReference type="GO" id="GO:0051306">
    <property type="term" value="P:mitotic sister chromatid separation"/>
    <property type="evidence" value="ECO:0007669"/>
    <property type="project" value="EnsemblMetazoa"/>
</dbReference>
<comment type="function">
    <text evidence="11">Regulatory subunit of the condensin complex, a complex required for conversion of interphase chromatin into mitotic-like condense chromosomes.</text>
</comment>
<dbReference type="eggNOG" id="KOG2328">
    <property type="taxonomic scope" value="Eukaryota"/>
</dbReference>
<dbReference type="GO" id="GO:0000775">
    <property type="term" value="C:chromosome, centromeric region"/>
    <property type="evidence" value="ECO:0007669"/>
    <property type="project" value="EnsemblMetazoa"/>
</dbReference>
<proteinExistence type="inferred from homology"/>
<dbReference type="GO" id="GO:0007076">
    <property type="term" value="P:mitotic chromosome condensation"/>
    <property type="evidence" value="ECO:0007669"/>
    <property type="project" value="InterPro"/>
</dbReference>
<keyword evidence="8 11" id="KW-0498">Mitosis</keyword>
<gene>
    <name evidence="13" type="primary">Dgri\GH13243</name>
    <name evidence="13" type="ORF">Dgri_GH13243</name>
</gene>
<organism evidence="14">
    <name type="scientific">Drosophila grimshawi</name>
    <name type="common">Hawaiian fruit fly</name>
    <name type="synonym">Idiomyia grimshawi</name>
    <dbReference type="NCBI Taxonomy" id="7222"/>
    <lineage>
        <taxon>Eukaryota</taxon>
        <taxon>Metazoa</taxon>
        <taxon>Ecdysozoa</taxon>
        <taxon>Arthropoda</taxon>
        <taxon>Hexapoda</taxon>
        <taxon>Insecta</taxon>
        <taxon>Pterygota</taxon>
        <taxon>Neoptera</taxon>
        <taxon>Endopterygota</taxon>
        <taxon>Diptera</taxon>
        <taxon>Brachycera</taxon>
        <taxon>Muscomorpha</taxon>
        <taxon>Ephydroidea</taxon>
        <taxon>Drosophilidae</taxon>
        <taxon>Drosophila</taxon>
        <taxon>Hawaiian Drosophila</taxon>
    </lineage>
</organism>
<evidence type="ECO:0000256" key="10">
    <source>
        <dbReference type="ARBA" id="ARBA00023306"/>
    </source>
</evidence>
<feature type="region of interest" description="Disordered" evidence="12">
    <location>
        <begin position="155"/>
        <end position="194"/>
    </location>
</feature>
<dbReference type="GO" id="GO:0072587">
    <property type="term" value="F:DNA topoisomerase type II (double strand cut, ATP-hydrolyzing) activator activity"/>
    <property type="evidence" value="ECO:0007669"/>
    <property type="project" value="EnsemblMetazoa"/>
</dbReference>
<evidence type="ECO:0000313" key="13">
    <source>
        <dbReference type="EMBL" id="EDV99066.1"/>
    </source>
</evidence>
<dbReference type="EMBL" id="CH916372">
    <property type="protein sequence ID" value="EDV99066.1"/>
    <property type="molecule type" value="Genomic_DNA"/>
</dbReference>
<keyword evidence="5" id="KW-0158">Chromosome</keyword>
<dbReference type="GO" id="GO:0005737">
    <property type="term" value="C:cytoplasm"/>
    <property type="evidence" value="ECO:0007669"/>
    <property type="project" value="UniProtKB-SubCell"/>
</dbReference>
<dbReference type="GO" id="GO:0048567">
    <property type="term" value="P:ectodermal digestive tract morphogenesis"/>
    <property type="evidence" value="ECO:0007669"/>
    <property type="project" value="EnsemblMetazoa"/>
</dbReference>
<dbReference type="GO" id="GO:0005634">
    <property type="term" value="C:nucleus"/>
    <property type="evidence" value="ECO:0007669"/>
    <property type="project" value="EnsemblMetazoa"/>
</dbReference>
<evidence type="ECO:0000313" key="14">
    <source>
        <dbReference type="Proteomes" id="UP000001070"/>
    </source>
</evidence>
<dbReference type="Pfam" id="PF05786">
    <property type="entry name" value="Cnd2"/>
    <property type="match status" value="1"/>
</dbReference>
<dbReference type="STRING" id="7222.B4JQ86"/>
<evidence type="ECO:0000256" key="6">
    <source>
        <dbReference type="ARBA" id="ARBA00022490"/>
    </source>
</evidence>
<evidence type="ECO:0000256" key="9">
    <source>
        <dbReference type="ARBA" id="ARBA00023067"/>
    </source>
</evidence>